<organism evidence="1 2">
    <name type="scientific">Pontibacter populi</name>
    <dbReference type="NCBI Taxonomy" id="890055"/>
    <lineage>
        <taxon>Bacteria</taxon>
        <taxon>Pseudomonadati</taxon>
        <taxon>Bacteroidota</taxon>
        <taxon>Cytophagia</taxon>
        <taxon>Cytophagales</taxon>
        <taxon>Hymenobacteraceae</taxon>
        <taxon>Pontibacter</taxon>
    </lineage>
</organism>
<dbReference type="Proteomes" id="UP001476807">
    <property type="component" value="Unassembled WGS sequence"/>
</dbReference>
<comment type="caution">
    <text evidence="1">The sequence shown here is derived from an EMBL/GenBank/DDBJ whole genome shotgun (WGS) entry which is preliminary data.</text>
</comment>
<dbReference type="EMBL" id="JBEOKT010000003">
    <property type="protein sequence ID" value="MER2996772.1"/>
    <property type="molecule type" value="Genomic_DNA"/>
</dbReference>
<dbReference type="PROSITE" id="PS51257">
    <property type="entry name" value="PROKAR_LIPOPROTEIN"/>
    <property type="match status" value="1"/>
</dbReference>
<keyword evidence="2" id="KW-1185">Reference proteome</keyword>
<accession>A0ABV1RQV6</accession>
<gene>
    <name evidence="1" type="ORF">ABS362_04395</name>
</gene>
<evidence type="ECO:0008006" key="3">
    <source>
        <dbReference type="Google" id="ProtNLM"/>
    </source>
</evidence>
<dbReference type="RefSeq" id="WP_350411102.1">
    <property type="nucleotide sequence ID" value="NZ_JBEOKT010000003.1"/>
</dbReference>
<evidence type="ECO:0000313" key="2">
    <source>
        <dbReference type="Proteomes" id="UP001476807"/>
    </source>
</evidence>
<proteinExistence type="predicted"/>
<evidence type="ECO:0000313" key="1">
    <source>
        <dbReference type="EMBL" id="MER2996772.1"/>
    </source>
</evidence>
<name>A0ABV1RQV6_9BACT</name>
<reference evidence="1 2" key="1">
    <citation type="submission" date="2024-06" db="EMBL/GenBank/DDBJ databases">
        <title>Pontibacter populi HYL7-15.</title>
        <authorList>
            <person name="Kim M.K."/>
        </authorList>
    </citation>
    <scope>NUCLEOTIDE SEQUENCE [LARGE SCALE GENOMIC DNA]</scope>
    <source>
        <strain evidence="1 2">HYL7-15</strain>
    </source>
</reference>
<sequence length="224" mass="24135">MRKAKLFGLLVIPAMFTVGCSEDQDVNPSVDLSASKSALATGNGAPSGAHYGLNIIGVPKGKSATMDGNNGHRIFVNLDGNSKIMLAEGDDFKVLDANGTDGSAAFQLPNPDPENDGITEYSVWARALGKPGGSSTMTTCAYDPIAMEDVCSSGNVVSVRSKGKSTFTNVSRDLLYIYADLDGDGTDERYPLFDDRLEDYYWNYDNNGLKVLQLRFYDQSTNVN</sequence>
<protein>
    <recommendedName>
        <fullName evidence="3">Lipoprotein</fullName>
    </recommendedName>
</protein>